<dbReference type="Proteomes" id="UP000504608">
    <property type="component" value="Unplaced"/>
</dbReference>
<feature type="compositionally biased region" description="Basic and acidic residues" evidence="1">
    <location>
        <begin position="241"/>
        <end position="250"/>
    </location>
</feature>
<feature type="compositionally biased region" description="Polar residues" evidence="1">
    <location>
        <begin position="646"/>
        <end position="669"/>
    </location>
</feature>
<feature type="compositionally biased region" description="Basic residues" evidence="1">
    <location>
        <begin position="713"/>
        <end position="723"/>
    </location>
</feature>
<feature type="region of interest" description="Disordered" evidence="1">
    <location>
        <begin position="696"/>
        <end position="746"/>
    </location>
</feature>
<name>A0A6J1KKJ6_CUCMA</name>
<feature type="compositionally biased region" description="Polar residues" evidence="1">
    <location>
        <begin position="173"/>
        <end position="185"/>
    </location>
</feature>
<feature type="compositionally biased region" description="Polar residues" evidence="1">
    <location>
        <begin position="203"/>
        <end position="218"/>
    </location>
</feature>
<evidence type="ECO:0000256" key="1">
    <source>
        <dbReference type="SAM" id="MobiDB-lite"/>
    </source>
</evidence>
<dbReference type="KEGG" id="cmax:111496568"/>
<dbReference type="InterPro" id="IPR039319">
    <property type="entry name" value="ELF3-like"/>
</dbReference>
<feature type="compositionally biased region" description="Polar residues" evidence="1">
    <location>
        <begin position="133"/>
        <end position="161"/>
    </location>
</feature>
<feature type="region of interest" description="Disordered" evidence="1">
    <location>
        <begin position="87"/>
        <end position="264"/>
    </location>
</feature>
<evidence type="ECO:0000313" key="2">
    <source>
        <dbReference type="Proteomes" id="UP000504608"/>
    </source>
</evidence>
<dbReference type="GO" id="GO:2000028">
    <property type="term" value="P:regulation of photoperiodism, flowering"/>
    <property type="evidence" value="ECO:0007669"/>
    <property type="project" value="InterPro"/>
</dbReference>
<keyword evidence="2" id="KW-1185">Reference proteome</keyword>
<gene>
    <name evidence="3" type="primary">LOC111496568</name>
</gene>
<protein>
    <submittedName>
        <fullName evidence="3">Protein EARLY FLOWERING 3-like isoform X1</fullName>
    </submittedName>
</protein>
<dbReference type="AlphaFoldDB" id="A0A6J1KKJ6"/>
<dbReference type="RefSeq" id="XP_023002817.1">
    <property type="nucleotide sequence ID" value="XM_023147049.1"/>
</dbReference>
<reference evidence="3" key="1">
    <citation type="submission" date="2025-08" db="UniProtKB">
        <authorList>
            <consortium name="RefSeq"/>
        </authorList>
    </citation>
    <scope>IDENTIFICATION</scope>
    <source>
        <tissue evidence="3">Young leaves</tissue>
    </source>
</reference>
<feature type="compositionally biased region" description="Low complexity" evidence="1">
    <location>
        <begin position="118"/>
        <end position="127"/>
    </location>
</feature>
<sequence length="746" mass="82695">MFFPSLSLFFNDSYPSAVVSINFRLKFELNWIGFEFRMKRGRDDEKRMEPMFPRLHINDTEKGCPRAPPRNKMALYEQFTVPLKRSSPRVLPLPTNISRKPLTAPSSSQFQGRGTDGNLRLPLNSSSPAPPNQVGNSHAHPSSEVNVNPPSVQLEQRQQTAEVEDEDDFTVPVYNQSEMGKNRVQNSDHKEQLSFPGSKHSDCSTVLQSSSVAQSSREVTTRKTVNDKHRVRSAKSTTNLLDREVTDGLQKETNVSEDQEFQDKSNISVDKLQDSDVQLQRHSSSSIQLDESGVVEDVIEPTRFRVVDSVPCTRVDSHSLEKNENLNMPVDNVENCVDRTHSSVHVGNADKSDIVSENSMVDSISGSDICPDDVVGLIGQKRFWKARRAIINQQRVFDVQVFELHRLIKVQRLIAGSPHLLFEDGIFLDNSPPSRLPTKKLSSDYAIKSHIELKHNDDLKKPKHNVECSAENAVGKASLSPAPVAPVGCQPSTNGPYKVNRQPTSVSTDNKLSSWYQPSAAHQWLVPVLSPSEGLVYKPYPAPGFMYGGCAPYGPMTPIMNPSYGFPASAHHGIGALPSTPMVGGTYFHPYGMPVMNPGMSGLALDQVNWYKGDQNQLSGGVAAYYMQHQTSYDVSTQRDRDENQETVSLTAKSQAPKSNELQASTASSPAGKLQGNEANRTAESHDALPLFPIAQPLTEEGPQPSDSDQTKRVIRVVPHNRRSANESAARIFQSIQNERKQYDSI</sequence>
<feature type="region of interest" description="Disordered" evidence="1">
    <location>
        <begin position="634"/>
        <end position="683"/>
    </location>
</feature>
<organism evidence="2 3">
    <name type="scientific">Cucurbita maxima</name>
    <name type="common">Pumpkin</name>
    <name type="synonym">Winter squash</name>
    <dbReference type="NCBI Taxonomy" id="3661"/>
    <lineage>
        <taxon>Eukaryota</taxon>
        <taxon>Viridiplantae</taxon>
        <taxon>Streptophyta</taxon>
        <taxon>Embryophyta</taxon>
        <taxon>Tracheophyta</taxon>
        <taxon>Spermatophyta</taxon>
        <taxon>Magnoliopsida</taxon>
        <taxon>eudicotyledons</taxon>
        <taxon>Gunneridae</taxon>
        <taxon>Pentapetalae</taxon>
        <taxon>rosids</taxon>
        <taxon>fabids</taxon>
        <taxon>Cucurbitales</taxon>
        <taxon>Cucurbitaceae</taxon>
        <taxon>Cucurbiteae</taxon>
        <taxon>Cucurbita</taxon>
    </lineage>
</organism>
<dbReference type="PANTHER" id="PTHR34281">
    <property type="entry name" value="PROTEIN EARLY FLOWERING 3"/>
    <property type="match status" value="1"/>
</dbReference>
<feature type="compositionally biased region" description="Basic and acidic residues" evidence="1">
    <location>
        <begin position="219"/>
        <end position="228"/>
    </location>
</feature>
<dbReference type="GeneID" id="111496568"/>
<proteinExistence type="predicted"/>
<evidence type="ECO:0000313" key="3">
    <source>
        <dbReference type="RefSeq" id="XP_023002817.1"/>
    </source>
</evidence>
<accession>A0A6J1KKJ6</accession>
<dbReference type="OrthoDB" id="1939092at2759"/>
<dbReference type="PANTHER" id="PTHR34281:SF2">
    <property type="entry name" value="PROTEIN EARLY FLOWERING 3"/>
    <property type="match status" value="1"/>
</dbReference>